<evidence type="ECO:0000313" key="2">
    <source>
        <dbReference type="Proteomes" id="UP000663859"/>
    </source>
</evidence>
<keyword evidence="2" id="KW-1185">Reference proteome</keyword>
<comment type="caution">
    <text evidence="1">The sequence shown here is derived from an EMBL/GenBank/DDBJ whole genome shotgun (WGS) entry which is preliminary data.</text>
</comment>
<sequence length="171" mass="19473">MKNRATKDSRYRDEENHRIGRLVAFLLEEEIDRKVGDKYFQSLSGRFRQRLQASLVQEPTLPERFLRWWAVHAGHMVLWPSRARWAMSIAMVLLSLLGVARWKEARVKGTFLAGSNLSSTPARVETQLVTPARNRAPSVALPPVAPRVIPRPEAEYVFTGASETYDPTVAF</sequence>
<organism evidence="1 2">
    <name type="scientific">Candidatus Methylacidithermus pantelleriae</name>
    <dbReference type="NCBI Taxonomy" id="2744239"/>
    <lineage>
        <taxon>Bacteria</taxon>
        <taxon>Pseudomonadati</taxon>
        <taxon>Verrucomicrobiota</taxon>
        <taxon>Methylacidiphilae</taxon>
        <taxon>Methylacidiphilales</taxon>
        <taxon>Methylacidiphilaceae</taxon>
        <taxon>Candidatus Methylacidithermus</taxon>
    </lineage>
</organism>
<protein>
    <submittedName>
        <fullName evidence="1">Uncharacterized protein</fullName>
    </submittedName>
</protein>
<dbReference type="RefSeq" id="WP_174582796.1">
    <property type="nucleotide sequence ID" value="NZ_CAJNOB010000004.1"/>
</dbReference>
<dbReference type="Proteomes" id="UP000663859">
    <property type="component" value="Unassembled WGS sequence"/>
</dbReference>
<name>A0A8J2FNH2_9BACT</name>
<dbReference type="AlphaFoldDB" id="A0A8J2FNH2"/>
<accession>A0A8J2FNH2</accession>
<reference evidence="1" key="1">
    <citation type="submission" date="2021-02" db="EMBL/GenBank/DDBJ databases">
        <authorList>
            <person name="Cremers G."/>
            <person name="Picone N."/>
        </authorList>
    </citation>
    <scope>NUCLEOTIDE SEQUENCE</scope>
    <source>
        <strain evidence="1">PQ17</strain>
    </source>
</reference>
<evidence type="ECO:0000313" key="1">
    <source>
        <dbReference type="EMBL" id="CAF0692448.1"/>
    </source>
</evidence>
<gene>
    <name evidence="1" type="ORF">MPNT_120021</name>
</gene>
<dbReference type="EMBL" id="CAJNOB010000004">
    <property type="protein sequence ID" value="CAF0692448.1"/>
    <property type="molecule type" value="Genomic_DNA"/>
</dbReference>
<proteinExistence type="predicted"/>